<keyword evidence="8 9" id="KW-0411">Iron-sulfur</keyword>
<dbReference type="GO" id="GO:0005737">
    <property type="term" value="C:cytoplasm"/>
    <property type="evidence" value="ECO:0007669"/>
    <property type="project" value="UniProtKB-SubCell"/>
</dbReference>
<dbReference type="PROSITE" id="PS51918">
    <property type="entry name" value="RADICAL_SAM"/>
    <property type="match status" value="1"/>
</dbReference>
<reference evidence="11 12" key="1">
    <citation type="submission" date="2018-07" db="EMBL/GenBank/DDBJ databases">
        <title>Parabacteroides acidifaciens nov. sp., isolated from human feces.</title>
        <authorList>
            <person name="Wang Y.J."/>
        </authorList>
    </citation>
    <scope>NUCLEOTIDE SEQUENCE [LARGE SCALE GENOMIC DNA]</scope>
    <source>
        <strain evidence="11 12">426-9</strain>
    </source>
</reference>
<dbReference type="GO" id="GO:0016829">
    <property type="term" value="F:lyase activity"/>
    <property type="evidence" value="ECO:0007669"/>
    <property type="project" value="UniProtKB-KW"/>
</dbReference>
<evidence type="ECO:0000256" key="6">
    <source>
        <dbReference type="ARBA" id="ARBA00023002"/>
    </source>
</evidence>
<dbReference type="SFLD" id="SFLDS00029">
    <property type="entry name" value="Radical_SAM"/>
    <property type="match status" value="1"/>
</dbReference>
<keyword evidence="6 9" id="KW-0560">Oxidoreductase</keyword>
<dbReference type="PIRSF" id="PIRSF000371">
    <property type="entry name" value="PFL_act_enz"/>
    <property type="match status" value="1"/>
</dbReference>
<evidence type="ECO:0000259" key="10">
    <source>
        <dbReference type="PROSITE" id="PS51918"/>
    </source>
</evidence>
<dbReference type="GO" id="GO:0043365">
    <property type="term" value="F:[formate-C-acetyltransferase]-activating enzyme activity"/>
    <property type="evidence" value="ECO:0007669"/>
    <property type="project" value="UniProtKB-UniRule"/>
</dbReference>
<comment type="function">
    <text evidence="1">Activation of pyruvate formate-lyase 1 under anaerobic conditions by generation of an organic free radical, using S-adenosylmethionine and reduced flavodoxin as cosubstrates to produce 5'-deoxy-adenosine.</text>
</comment>
<dbReference type="InterPro" id="IPR058240">
    <property type="entry name" value="rSAM_sf"/>
</dbReference>
<gene>
    <name evidence="11" type="primary">pflA</name>
    <name evidence="11" type="ORF">DWU89_10730</name>
</gene>
<evidence type="ECO:0000313" key="11">
    <source>
        <dbReference type="EMBL" id="RDU49127.1"/>
    </source>
</evidence>
<dbReference type="GO" id="GO:0046872">
    <property type="term" value="F:metal ion binding"/>
    <property type="evidence" value="ECO:0007669"/>
    <property type="project" value="UniProtKB-UniRule"/>
</dbReference>
<evidence type="ECO:0000256" key="1">
    <source>
        <dbReference type="ARBA" id="ARBA00002918"/>
    </source>
</evidence>
<comment type="subcellular location">
    <subcellularLocation>
        <location evidence="9">Cytoplasm</location>
    </subcellularLocation>
</comment>
<keyword evidence="5 9" id="KW-0479">Metal-binding</keyword>
<comment type="caution">
    <text evidence="11">The sequence shown here is derived from an EMBL/GenBank/DDBJ whole genome shotgun (WGS) entry which is preliminary data.</text>
</comment>
<dbReference type="EMBL" id="QREV01000022">
    <property type="protein sequence ID" value="RDU49127.1"/>
    <property type="molecule type" value="Genomic_DNA"/>
</dbReference>
<dbReference type="Pfam" id="PF04055">
    <property type="entry name" value="Radical_SAM"/>
    <property type="match status" value="1"/>
</dbReference>
<protein>
    <recommendedName>
        <fullName evidence="9">Pyruvate formate-lyase-activating enzyme</fullName>
        <ecNumber evidence="9">1.97.1.4</ecNumber>
    </recommendedName>
</protein>
<evidence type="ECO:0000256" key="7">
    <source>
        <dbReference type="ARBA" id="ARBA00023004"/>
    </source>
</evidence>
<dbReference type="InterPro" id="IPR001989">
    <property type="entry name" value="Radical_activat_CS"/>
</dbReference>
<comment type="function">
    <text evidence="9">Activation of pyruvate formate-lyase under anaerobic conditions by generation of an organic free radical, using S-adenosylmethionine and reduced flavodoxin as cosubstrates to produce 5'-deoxy-adenosine.</text>
</comment>
<keyword evidence="7 9" id="KW-0408">Iron</keyword>
<comment type="similarity">
    <text evidence="2 9">Belongs to the organic radical-activating enzymes family.</text>
</comment>
<dbReference type="Gene3D" id="3.20.20.70">
    <property type="entry name" value="Aldolase class I"/>
    <property type="match status" value="1"/>
</dbReference>
<evidence type="ECO:0000256" key="5">
    <source>
        <dbReference type="ARBA" id="ARBA00022723"/>
    </source>
</evidence>
<evidence type="ECO:0000256" key="3">
    <source>
        <dbReference type="ARBA" id="ARBA00022485"/>
    </source>
</evidence>
<dbReference type="InterPro" id="IPR007197">
    <property type="entry name" value="rSAM"/>
</dbReference>
<dbReference type="PROSITE" id="PS01087">
    <property type="entry name" value="RADICAL_ACTIVATING"/>
    <property type="match status" value="1"/>
</dbReference>
<evidence type="ECO:0000256" key="2">
    <source>
        <dbReference type="ARBA" id="ARBA00009777"/>
    </source>
</evidence>
<accession>A0A3D8HEY5</accession>
<keyword evidence="9" id="KW-0963">Cytoplasm</keyword>
<dbReference type="AlphaFoldDB" id="A0A3D8HEY5"/>
<proteinExistence type="inferred from homology"/>
<dbReference type="Proteomes" id="UP000256321">
    <property type="component" value="Unassembled WGS sequence"/>
</dbReference>
<keyword evidence="3 9" id="KW-0004">4Fe-4S</keyword>
<dbReference type="PANTHER" id="PTHR30352:SF5">
    <property type="entry name" value="PYRUVATE FORMATE-LYASE 1-ACTIVATING ENZYME"/>
    <property type="match status" value="1"/>
</dbReference>
<dbReference type="PANTHER" id="PTHR30352">
    <property type="entry name" value="PYRUVATE FORMATE-LYASE-ACTIVATING ENZYME"/>
    <property type="match status" value="1"/>
</dbReference>
<sequence length="245" mass="27659">MLGRIHSIESFGTVDGPGIRFVVFMQGCPLRCLYCHNPDTWEKKRDGSEKNRDTSHFREPGDLLAEVLRYKNFIAKGGVTVTGGEPLLQPAFLKEFFRLCRENGIHTALDTSGYICSAKALEVLEYVDLVLLDIKTIDAELHPRLTGVGGENTLHFLDELERRQIPVWIRHVVVPGLTDDDASLEALARYISRYKMVQKAELLPYHTMGAYKYEAQGMEYPLKGVEPLSAERLANAKAIFKKYGL</sequence>
<comment type="cofactor">
    <cofactor evidence="9">
        <name>[4Fe-4S] cluster</name>
        <dbReference type="ChEBI" id="CHEBI:49883"/>
    </cofactor>
    <text evidence="9">Binds 1 [4Fe-4S] cluster. The cluster is coordinated with 3 cysteines and an exchangeable S-adenosyl-L-methionine.</text>
</comment>
<dbReference type="EC" id="1.97.1.4" evidence="9"/>
<evidence type="ECO:0000256" key="8">
    <source>
        <dbReference type="ARBA" id="ARBA00023014"/>
    </source>
</evidence>
<evidence type="ECO:0000256" key="9">
    <source>
        <dbReference type="RuleBase" id="RU362053"/>
    </source>
</evidence>
<dbReference type="InterPro" id="IPR012839">
    <property type="entry name" value="Organic_radical_activase"/>
</dbReference>
<dbReference type="NCBIfam" id="TIGR02493">
    <property type="entry name" value="PFLA"/>
    <property type="match status" value="1"/>
</dbReference>
<keyword evidence="4 9" id="KW-0949">S-adenosyl-L-methionine</keyword>
<comment type="catalytic activity">
    <reaction evidence="9">
        <text>glycyl-[formate C-acetyltransferase] + reduced [flavodoxin] + S-adenosyl-L-methionine = glycin-2-yl radical-[formate C-acetyltransferase] + semiquinone [flavodoxin] + 5'-deoxyadenosine + L-methionine + H(+)</text>
        <dbReference type="Rhea" id="RHEA:19225"/>
        <dbReference type="Rhea" id="RHEA-COMP:10622"/>
        <dbReference type="Rhea" id="RHEA-COMP:12190"/>
        <dbReference type="Rhea" id="RHEA-COMP:12191"/>
        <dbReference type="Rhea" id="RHEA-COMP:14480"/>
        <dbReference type="ChEBI" id="CHEBI:15378"/>
        <dbReference type="ChEBI" id="CHEBI:17319"/>
        <dbReference type="ChEBI" id="CHEBI:29947"/>
        <dbReference type="ChEBI" id="CHEBI:32722"/>
        <dbReference type="ChEBI" id="CHEBI:57618"/>
        <dbReference type="ChEBI" id="CHEBI:57844"/>
        <dbReference type="ChEBI" id="CHEBI:59789"/>
        <dbReference type="ChEBI" id="CHEBI:140311"/>
        <dbReference type="EC" id="1.97.1.4"/>
    </reaction>
</comment>
<keyword evidence="11" id="KW-0456">Lyase</keyword>
<keyword evidence="11" id="KW-0670">Pyruvate</keyword>
<evidence type="ECO:0000313" key="12">
    <source>
        <dbReference type="Proteomes" id="UP000256321"/>
    </source>
</evidence>
<organism evidence="11 12">
    <name type="scientific">Parabacteroides acidifaciens</name>
    <dbReference type="NCBI Taxonomy" id="2290935"/>
    <lineage>
        <taxon>Bacteria</taxon>
        <taxon>Pseudomonadati</taxon>
        <taxon>Bacteroidota</taxon>
        <taxon>Bacteroidia</taxon>
        <taxon>Bacteroidales</taxon>
        <taxon>Tannerellaceae</taxon>
        <taxon>Parabacteroides</taxon>
    </lineage>
</organism>
<dbReference type="InterPro" id="IPR012838">
    <property type="entry name" value="PFL1_activating"/>
</dbReference>
<dbReference type="SFLD" id="SFLDG01066">
    <property type="entry name" value="organic_radical-activating_enz"/>
    <property type="match status" value="1"/>
</dbReference>
<evidence type="ECO:0000256" key="4">
    <source>
        <dbReference type="ARBA" id="ARBA00022691"/>
    </source>
</evidence>
<dbReference type="SUPFAM" id="SSF102114">
    <property type="entry name" value="Radical SAM enzymes"/>
    <property type="match status" value="1"/>
</dbReference>
<dbReference type="CDD" id="cd01335">
    <property type="entry name" value="Radical_SAM"/>
    <property type="match status" value="1"/>
</dbReference>
<dbReference type="GO" id="GO:0051539">
    <property type="term" value="F:4 iron, 4 sulfur cluster binding"/>
    <property type="evidence" value="ECO:0007669"/>
    <property type="project" value="UniProtKB-UniRule"/>
</dbReference>
<dbReference type="InterPro" id="IPR013785">
    <property type="entry name" value="Aldolase_TIM"/>
</dbReference>
<name>A0A3D8HEY5_9BACT</name>
<feature type="domain" description="Radical SAM core" evidence="10">
    <location>
        <begin position="14"/>
        <end position="245"/>
    </location>
</feature>
<dbReference type="SFLD" id="SFLDG01067">
    <property type="entry name" value="SPASM/twitch_domain_containing"/>
    <property type="match status" value="1"/>
</dbReference>
<dbReference type="InterPro" id="IPR034457">
    <property type="entry name" value="Organic_radical-activating"/>
</dbReference>